<evidence type="ECO:0000313" key="1">
    <source>
        <dbReference type="EMBL" id="EDW72773.2"/>
    </source>
</evidence>
<sequence>MEDIAFLYCYDMGPHGYFVNDVDAICNSIQKVFISKRSYFKNCMHNLHKSAAYMDHAELDMPLHFDMFLPIRLPMAVKAVFKKKERTVHLGRRRNYKHPFFSGNSVNALNMNLLFEKEMSEVIAQIGSVLGRSGVNFDLSYSTLKHNNQPFLHQLVAEARLGPYPAPRETNEVICIRFDFVLALEFDESTIILPSYFKPPTKYKWLAYGMVNQNNNHDPAQWAVLLPKWQNAHLAILLRGLNMSVMLYRMLYHHGCYRFALPAAIKFGYFLAIEDRGVEYMRLSIAELMVMTLGHQVSRNLGTVVANTAANDEQQKRAQEIYALLVHAFRFNAGGKQFRACWQRKFTWQRQLGDSWQQDRTED</sequence>
<keyword evidence="2" id="KW-1185">Reference proteome</keyword>
<dbReference type="Gene3D" id="3.30.460.90">
    <property type="match status" value="1"/>
</dbReference>
<dbReference type="OrthoDB" id="7860002at2759"/>
<dbReference type="InParanoid" id="B4MKR7"/>
<organism evidence="1 2">
    <name type="scientific">Drosophila willistoni</name>
    <name type="common">Fruit fly</name>
    <dbReference type="NCBI Taxonomy" id="7260"/>
    <lineage>
        <taxon>Eukaryota</taxon>
        <taxon>Metazoa</taxon>
        <taxon>Ecdysozoa</taxon>
        <taxon>Arthropoda</taxon>
        <taxon>Hexapoda</taxon>
        <taxon>Insecta</taxon>
        <taxon>Pterygota</taxon>
        <taxon>Neoptera</taxon>
        <taxon>Endopterygota</taxon>
        <taxon>Diptera</taxon>
        <taxon>Brachycera</taxon>
        <taxon>Muscomorpha</taxon>
        <taxon>Ephydroidea</taxon>
        <taxon>Drosophilidae</taxon>
        <taxon>Drosophila</taxon>
        <taxon>Sophophora</taxon>
    </lineage>
</organism>
<proteinExistence type="predicted"/>
<gene>
    <name evidence="1" type="primary">Dwil\GK17004</name>
    <name evidence="1" type="ORF">Dwil_GK17004</name>
</gene>
<name>B4MKR7_DROWI</name>
<dbReference type="HOGENOM" id="CLU_042203_0_0_1"/>
<evidence type="ECO:0000313" key="2">
    <source>
        <dbReference type="Proteomes" id="UP000007798"/>
    </source>
</evidence>
<protein>
    <submittedName>
        <fullName evidence="1">Uncharacterized protein</fullName>
    </submittedName>
</protein>
<reference evidence="1 2" key="1">
    <citation type="journal article" date="2007" name="Nature">
        <title>Evolution of genes and genomes on the Drosophila phylogeny.</title>
        <authorList>
            <consortium name="Drosophila 12 Genomes Consortium"/>
            <person name="Clark A.G."/>
            <person name="Eisen M.B."/>
            <person name="Smith D.R."/>
            <person name="Bergman C.M."/>
            <person name="Oliver B."/>
            <person name="Markow T.A."/>
            <person name="Kaufman T.C."/>
            <person name="Kellis M."/>
            <person name="Gelbart W."/>
            <person name="Iyer V.N."/>
            <person name="Pollard D.A."/>
            <person name="Sackton T.B."/>
            <person name="Larracuente A.M."/>
            <person name="Singh N.D."/>
            <person name="Abad J.P."/>
            <person name="Abt D.N."/>
            <person name="Adryan B."/>
            <person name="Aguade M."/>
            <person name="Akashi H."/>
            <person name="Anderson W.W."/>
            <person name="Aquadro C.F."/>
            <person name="Ardell D.H."/>
            <person name="Arguello R."/>
            <person name="Artieri C.G."/>
            <person name="Barbash D.A."/>
            <person name="Barker D."/>
            <person name="Barsanti P."/>
            <person name="Batterham P."/>
            <person name="Batzoglou S."/>
            <person name="Begun D."/>
            <person name="Bhutkar A."/>
            <person name="Blanco E."/>
            <person name="Bosak S.A."/>
            <person name="Bradley R.K."/>
            <person name="Brand A.D."/>
            <person name="Brent M.R."/>
            <person name="Brooks A.N."/>
            <person name="Brown R.H."/>
            <person name="Butlin R.K."/>
            <person name="Caggese C."/>
            <person name="Calvi B.R."/>
            <person name="Bernardo de Carvalho A."/>
            <person name="Caspi A."/>
            <person name="Castrezana S."/>
            <person name="Celniker S.E."/>
            <person name="Chang J.L."/>
            <person name="Chapple C."/>
            <person name="Chatterji S."/>
            <person name="Chinwalla A."/>
            <person name="Civetta A."/>
            <person name="Clifton S.W."/>
            <person name="Comeron J.M."/>
            <person name="Costello J.C."/>
            <person name="Coyne J.A."/>
            <person name="Daub J."/>
            <person name="David R.G."/>
            <person name="Delcher A.L."/>
            <person name="Delehaunty K."/>
            <person name="Do C.B."/>
            <person name="Ebling H."/>
            <person name="Edwards K."/>
            <person name="Eickbush T."/>
            <person name="Evans J.D."/>
            <person name="Filipski A."/>
            <person name="Findeiss S."/>
            <person name="Freyhult E."/>
            <person name="Fulton L."/>
            <person name="Fulton R."/>
            <person name="Garcia A.C."/>
            <person name="Gardiner A."/>
            <person name="Garfield D.A."/>
            <person name="Garvin B.E."/>
            <person name="Gibson G."/>
            <person name="Gilbert D."/>
            <person name="Gnerre S."/>
            <person name="Godfrey J."/>
            <person name="Good R."/>
            <person name="Gotea V."/>
            <person name="Gravely B."/>
            <person name="Greenberg A.J."/>
            <person name="Griffiths-Jones S."/>
            <person name="Gross S."/>
            <person name="Guigo R."/>
            <person name="Gustafson E.A."/>
            <person name="Haerty W."/>
            <person name="Hahn M.W."/>
            <person name="Halligan D.L."/>
            <person name="Halpern A.L."/>
            <person name="Halter G.M."/>
            <person name="Han M.V."/>
            <person name="Heger A."/>
            <person name="Hillier L."/>
            <person name="Hinrichs A.S."/>
            <person name="Holmes I."/>
            <person name="Hoskins R.A."/>
            <person name="Hubisz M.J."/>
            <person name="Hultmark D."/>
            <person name="Huntley M.A."/>
            <person name="Jaffe D.B."/>
            <person name="Jagadeeshan S."/>
            <person name="Jeck W.R."/>
            <person name="Johnson J."/>
            <person name="Jones C.D."/>
            <person name="Jordan W.C."/>
            <person name="Karpen G.H."/>
            <person name="Kataoka E."/>
            <person name="Keightley P.D."/>
            <person name="Kheradpour P."/>
            <person name="Kirkness E.F."/>
            <person name="Koerich L.B."/>
            <person name="Kristiansen K."/>
            <person name="Kudrna D."/>
            <person name="Kulathinal R.J."/>
            <person name="Kumar S."/>
            <person name="Kwok R."/>
            <person name="Lander E."/>
            <person name="Langley C.H."/>
            <person name="Lapoint R."/>
            <person name="Lazzaro B.P."/>
            <person name="Lee S.J."/>
            <person name="Levesque L."/>
            <person name="Li R."/>
            <person name="Lin C.F."/>
            <person name="Lin M.F."/>
            <person name="Lindblad-Toh K."/>
            <person name="Llopart A."/>
            <person name="Long M."/>
            <person name="Low L."/>
            <person name="Lozovsky E."/>
            <person name="Lu J."/>
            <person name="Luo M."/>
            <person name="Machado C.A."/>
            <person name="Makalowski W."/>
            <person name="Marzo M."/>
            <person name="Matsuda M."/>
            <person name="Matzkin L."/>
            <person name="McAllister B."/>
            <person name="McBride C.S."/>
            <person name="McKernan B."/>
            <person name="McKernan K."/>
            <person name="Mendez-Lago M."/>
            <person name="Minx P."/>
            <person name="Mollenhauer M.U."/>
            <person name="Montooth K."/>
            <person name="Mount S.M."/>
            <person name="Mu X."/>
            <person name="Myers E."/>
            <person name="Negre B."/>
            <person name="Newfeld S."/>
            <person name="Nielsen R."/>
            <person name="Noor M.A."/>
            <person name="O'Grady P."/>
            <person name="Pachter L."/>
            <person name="Papaceit M."/>
            <person name="Parisi M.J."/>
            <person name="Parisi M."/>
            <person name="Parts L."/>
            <person name="Pedersen J.S."/>
            <person name="Pesole G."/>
            <person name="Phillippy A.M."/>
            <person name="Ponting C.P."/>
            <person name="Pop M."/>
            <person name="Porcelli D."/>
            <person name="Powell J.R."/>
            <person name="Prohaska S."/>
            <person name="Pruitt K."/>
            <person name="Puig M."/>
            <person name="Quesneville H."/>
            <person name="Ram K.R."/>
            <person name="Rand D."/>
            <person name="Rasmussen M.D."/>
            <person name="Reed L.K."/>
            <person name="Reenan R."/>
            <person name="Reily A."/>
            <person name="Remington K.A."/>
            <person name="Rieger T.T."/>
            <person name="Ritchie M.G."/>
            <person name="Robin C."/>
            <person name="Rogers Y.H."/>
            <person name="Rohde C."/>
            <person name="Rozas J."/>
            <person name="Rubenfield M.J."/>
            <person name="Ruiz A."/>
            <person name="Russo S."/>
            <person name="Salzberg S.L."/>
            <person name="Sanchez-Gracia A."/>
            <person name="Saranga D.J."/>
            <person name="Sato H."/>
            <person name="Schaeffer S.W."/>
            <person name="Schatz M.C."/>
            <person name="Schlenke T."/>
            <person name="Schwartz R."/>
            <person name="Segarra C."/>
            <person name="Singh R.S."/>
            <person name="Sirot L."/>
            <person name="Sirota M."/>
            <person name="Sisneros N.B."/>
            <person name="Smith C.D."/>
            <person name="Smith T.F."/>
            <person name="Spieth J."/>
            <person name="Stage D.E."/>
            <person name="Stark A."/>
            <person name="Stephan W."/>
            <person name="Strausberg R.L."/>
            <person name="Strempel S."/>
            <person name="Sturgill D."/>
            <person name="Sutton G."/>
            <person name="Sutton G.G."/>
            <person name="Tao W."/>
            <person name="Teichmann S."/>
            <person name="Tobari Y.N."/>
            <person name="Tomimura Y."/>
            <person name="Tsolas J.M."/>
            <person name="Valente V.L."/>
            <person name="Venter E."/>
            <person name="Venter J.C."/>
            <person name="Vicario S."/>
            <person name="Vieira F.G."/>
            <person name="Vilella A.J."/>
            <person name="Villasante A."/>
            <person name="Walenz B."/>
            <person name="Wang J."/>
            <person name="Wasserman M."/>
            <person name="Watts T."/>
            <person name="Wilson D."/>
            <person name="Wilson R.K."/>
            <person name="Wing R.A."/>
            <person name="Wolfner M.F."/>
            <person name="Wong A."/>
            <person name="Wong G.K."/>
            <person name="Wu C.I."/>
            <person name="Wu G."/>
            <person name="Yamamoto D."/>
            <person name="Yang H.P."/>
            <person name="Yang S.P."/>
            <person name="Yorke J.A."/>
            <person name="Yoshida K."/>
            <person name="Zdobnov E."/>
            <person name="Zhang P."/>
            <person name="Zhang Y."/>
            <person name="Zimin A.V."/>
            <person name="Baldwin J."/>
            <person name="Abdouelleil A."/>
            <person name="Abdulkadir J."/>
            <person name="Abebe A."/>
            <person name="Abera B."/>
            <person name="Abreu J."/>
            <person name="Acer S.C."/>
            <person name="Aftuck L."/>
            <person name="Alexander A."/>
            <person name="An P."/>
            <person name="Anderson E."/>
            <person name="Anderson S."/>
            <person name="Arachi H."/>
            <person name="Azer M."/>
            <person name="Bachantsang P."/>
            <person name="Barry A."/>
            <person name="Bayul T."/>
            <person name="Berlin A."/>
            <person name="Bessette D."/>
            <person name="Bloom T."/>
            <person name="Blye J."/>
            <person name="Boguslavskiy L."/>
            <person name="Bonnet C."/>
            <person name="Boukhgalter B."/>
            <person name="Bourzgui I."/>
            <person name="Brown A."/>
            <person name="Cahill P."/>
            <person name="Channer S."/>
            <person name="Cheshatsang Y."/>
            <person name="Chuda L."/>
            <person name="Citroen M."/>
            <person name="Collymore A."/>
            <person name="Cooke P."/>
            <person name="Costello M."/>
            <person name="D'Aco K."/>
            <person name="Daza R."/>
            <person name="De Haan G."/>
            <person name="DeGray S."/>
            <person name="DeMaso C."/>
            <person name="Dhargay N."/>
            <person name="Dooley K."/>
            <person name="Dooley E."/>
            <person name="Doricent M."/>
            <person name="Dorje P."/>
            <person name="Dorjee K."/>
            <person name="Dupes A."/>
            <person name="Elong R."/>
            <person name="Falk J."/>
            <person name="Farina A."/>
            <person name="Faro S."/>
            <person name="Ferguson D."/>
            <person name="Fisher S."/>
            <person name="Foley C.D."/>
            <person name="Franke A."/>
            <person name="Friedrich D."/>
            <person name="Gadbois L."/>
            <person name="Gearin G."/>
            <person name="Gearin C.R."/>
            <person name="Giannoukos G."/>
            <person name="Goode T."/>
            <person name="Graham J."/>
            <person name="Grandbois E."/>
            <person name="Grewal S."/>
            <person name="Gyaltsen K."/>
            <person name="Hafez N."/>
            <person name="Hagos B."/>
            <person name="Hall J."/>
            <person name="Henson C."/>
            <person name="Hollinger A."/>
            <person name="Honan T."/>
            <person name="Huard M.D."/>
            <person name="Hughes L."/>
            <person name="Hurhula B."/>
            <person name="Husby M.E."/>
            <person name="Kamat A."/>
            <person name="Kanga B."/>
            <person name="Kashin S."/>
            <person name="Khazanovich D."/>
            <person name="Kisner P."/>
            <person name="Lance K."/>
            <person name="Lara M."/>
            <person name="Lee W."/>
            <person name="Lennon N."/>
            <person name="Letendre F."/>
            <person name="LeVine R."/>
            <person name="Lipovsky A."/>
            <person name="Liu X."/>
            <person name="Liu J."/>
            <person name="Liu S."/>
            <person name="Lokyitsang T."/>
            <person name="Lokyitsang Y."/>
            <person name="Lubonja R."/>
            <person name="Lui A."/>
            <person name="MacDonald P."/>
            <person name="Magnisalis V."/>
            <person name="Maru K."/>
            <person name="Matthews C."/>
            <person name="McCusker W."/>
            <person name="McDonough S."/>
            <person name="Mehta T."/>
            <person name="Meldrim J."/>
            <person name="Meneus L."/>
            <person name="Mihai O."/>
            <person name="Mihalev A."/>
            <person name="Mihova T."/>
            <person name="Mittelman R."/>
            <person name="Mlenga V."/>
            <person name="Montmayeur A."/>
            <person name="Mulrain L."/>
            <person name="Navidi A."/>
            <person name="Naylor J."/>
            <person name="Negash T."/>
            <person name="Nguyen T."/>
            <person name="Nguyen N."/>
            <person name="Nicol R."/>
            <person name="Norbu C."/>
            <person name="Norbu N."/>
            <person name="Novod N."/>
            <person name="O'Neill B."/>
            <person name="Osman S."/>
            <person name="Markiewicz E."/>
            <person name="Oyono O.L."/>
            <person name="Patti C."/>
            <person name="Phunkhang P."/>
            <person name="Pierre F."/>
            <person name="Priest M."/>
            <person name="Raghuraman S."/>
            <person name="Rege F."/>
            <person name="Reyes R."/>
            <person name="Rise C."/>
            <person name="Rogov P."/>
            <person name="Ross K."/>
            <person name="Ryan E."/>
            <person name="Settipalli S."/>
            <person name="Shea T."/>
            <person name="Sherpa N."/>
            <person name="Shi L."/>
            <person name="Shih D."/>
            <person name="Sparrow T."/>
            <person name="Spaulding J."/>
            <person name="Stalker J."/>
            <person name="Stange-Thomann N."/>
            <person name="Stavropoulos S."/>
            <person name="Stone C."/>
            <person name="Strader C."/>
            <person name="Tesfaye S."/>
            <person name="Thomson T."/>
            <person name="Thoulutsang Y."/>
            <person name="Thoulutsang D."/>
            <person name="Topham K."/>
            <person name="Topping I."/>
            <person name="Tsamla T."/>
            <person name="Vassiliev H."/>
            <person name="Vo A."/>
            <person name="Wangchuk T."/>
            <person name="Wangdi T."/>
            <person name="Weiand M."/>
            <person name="Wilkinson J."/>
            <person name="Wilson A."/>
            <person name="Yadav S."/>
            <person name="Young G."/>
            <person name="Yu Q."/>
            <person name="Zembek L."/>
            <person name="Zhong D."/>
            <person name="Zimmer A."/>
            <person name="Zwirko Z."/>
            <person name="Jaffe D.B."/>
            <person name="Alvarez P."/>
            <person name="Brockman W."/>
            <person name="Butler J."/>
            <person name="Chin C."/>
            <person name="Gnerre S."/>
            <person name="Grabherr M."/>
            <person name="Kleber M."/>
            <person name="Mauceli E."/>
            <person name="MacCallum I."/>
        </authorList>
    </citation>
    <scope>NUCLEOTIDE SEQUENCE [LARGE SCALE GENOMIC DNA]</scope>
    <source>
        <strain evidence="2">Tucson 14030-0811.24</strain>
    </source>
</reference>
<dbReference type="EMBL" id="CH963847">
    <property type="protein sequence ID" value="EDW72773.2"/>
    <property type="molecule type" value="Genomic_DNA"/>
</dbReference>
<feature type="non-terminal residue" evidence="1">
    <location>
        <position position="363"/>
    </location>
</feature>
<dbReference type="AlphaFoldDB" id="B4MKR7"/>
<dbReference type="eggNOG" id="ENOG502S6BV">
    <property type="taxonomic scope" value="Eukaryota"/>
</dbReference>
<dbReference type="Proteomes" id="UP000007798">
    <property type="component" value="Unassembled WGS sequence"/>
</dbReference>
<accession>B4MKR7</accession>